<dbReference type="SUPFAM" id="SSF53383">
    <property type="entry name" value="PLP-dependent transferases"/>
    <property type="match status" value="1"/>
</dbReference>
<keyword evidence="5" id="KW-0804">Transcription</keyword>
<dbReference type="InterPro" id="IPR036388">
    <property type="entry name" value="WH-like_DNA-bd_sf"/>
</dbReference>
<dbReference type="Gene3D" id="3.90.1150.10">
    <property type="entry name" value="Aspartate Aminotransferase, domain 1"/>
    <property type="match status" value="1"/>
</dbReference>
<dbReference type="InterPro" id="IPR015424">
    <property type="entry name" value="PyrdxlP-dep_Trfase"/>
</dbReference>
<gene>
    <name evidence="7" type="ORF">HHL15_22135</name>
</gene>
<keyword evidence="8" id="KW-1185">Reference proteome</keyword>
<organism evidence="7 8">
    <name type="scientific">Zoogloea dura</name>
    <dbReference type="NCBI Taxonomy" id="2728840"/>
    <lineage>
        <taxon>Bacteria</taxon>
        <taxon>Pseudomonadati</taxon>
        <taxon>Pseudomonadota</taxon>
        <taxon>Betaproteobacteria</taxon>
        <taxon>Rhodocyclales</taxon>
        <taxon>Zoogloeaceae</taxon>
        <taxon>Zoogloea</taxon>
    </lineage>
</organism>
<dbReference type="InterPro" id="IPR036390">
    <property type="entry name" value="WH_DNA-bd_sf"/>
</dbReference>
<dbReference type="Gene3D" id="1.10.10.10">
    <property type="entry name" value="Winged helix-like DNA-binding domain superfamily/Winged helix DNA-binding domain"/>
    <property type="match status" value="1"/>
</dbReference>
<evidence type="ECO:0000259" key="6">
    <source>
        <dbReference type="PROSITE" id="PS50949"/>
    </source>
</evidence>
<dbReference type="CDD" id="cd00609">
    <property type="entry name" value="AAT_like"/>
    <property type="match status" value="1"/>
</dbReference>
<evidence type="ECO:0000256" key="4">
    <source>
        <dbReference type="ARBA" id="ARBA00023125"/>
    </source>
</evidence>
<dbReference type="EMBL" id="JABBGA010000027">
    <property type="protein sequence ID" value="NML28467.1"/>
    <property type="molecule type" value="Genomic_DNA"/>
</dbReference>
<keyword evidence="7" id="KW-0032">Aminotransferase</keyword>
<keyword evidence="2" id="KW-0663">Pyridoxal phosphate</keyword>
<evidence type="ECO:0000256" key="3">
    <source>
        <dbReference type="ARBA" id="ARBA00023015"/>
    </source>
</evidence>
<feature type="domain" description="HTH gntR-type" evidence="6">
    <location>
        <begin position="66"/>
        <end position="134"/>
    </location>
</feature>
<dbReference type="GO" id="GO:0003677">
    <property type="term" value="F:DNA binding"/>
    <property type="evidence" value="ECO:0007669"/>
    <property type="project" value="UniProtKB-KW"/>
</dbReference>
<dbReference type="GO" id="GO:0030170">
    <property type="term" value="F:pyridoxal phosphate binding"/>
    <property type="evidence" value="ECO:0007669"/>
    <property type="project" value="InterPro"/>
</dbReference>
<dbReference type="SUPFAM" id="SSF46785">
    <property type="entry name" value="Winged helix' DNA-binding domain"/>
    <property type="match status" value="1"/>
</dbReference>
<dbReference type="PROSITE" id="PS50949">
    <property type="entry name" value="HTH_GNTR"/>
    <property type="match status" value="1"/>
</dbReference>
<dbReference type="InterPro" id="IPR015421">
    <property type="entry name" value="PyrdxlP-dep_Trfase_major"/>
</dbReference>
<sequence length="548" mass="60321">MSILRSCDVLRLRIRRRWRQAQPQAFCIGAAAFFERCYGVLLPCLYLWPLVGFGDDSAMDTERTATLLYARLAGHYRQAIQSGVLTPGTRMPSVRTLVRQHGVSLSTALQACRTLEDEGLLEARPRSGYFVQRPRRAAFRPVSEPDPRSFAQVSVQAPDPAAFTGIHDRVSDFVTKCERFPVKTNLALAFGAPEAYPRDALRAAAQRALRRHPEVLVSPVPPQGDPGFRAVLARRALASGMSLTPEEILVTHGCTEAINLALRAVTRPGDLVAVESPTYFGLLQVIESLGLRTLEIPTSPSRGISVEALELAFRSHERVAAVVVIPNFQNPLGCVMPDEEKQRLVTLCEAHGVPLVEDDIYGALSDDAQPLKCCKAWDRSGNVIHCGSFHKTLAPGMRVGWMTGGRWQDRIRMLKHAQSRPNDALAQLTLGEFMGSHAFDRHLARLRAQLRVQRERTAETIAAHFPAGTCLNMPGGGMLLWVELPEGCSSRRIFEAALREGIRVAPGALFSNSDRFDRFLRVSCGYPHSEQIDAALVRLSAIVAADPG</sequence>
<dbReference type="InterPro" id="IPR051446">
    <property type="entry name" value="HTH_trans_reg/aminotransferase"/>
</dbReference>
<dbReference type="SMART" id="SM00345">
    <property type="entry name" value="HTH_GNTR"/>
    <property type="match status" value="1"/>
</dbReference>
<dbReference type="Gene3D" id="3.40.640.10">
    <property type="entry name" value="Type I PLP-dependent aspartate aminotransferase-like (Major domain)"/>
    <property type="match status" value="1"/>
</dbReference>
<keyword evidence="7" id="KW-0808">Transferase</keyword>
<dbReference type="CDD" id="cd07377">
    <property type="entry name" value="WHTH_GntR"/>
    <property type="match status" value="1"/>
</dbReference>
<reference evidence="7 8" key="1">
    <citation type="submission" date="2020-04" db="EMBL/GenBank/DDBJ databases">
        <title>Zoogloea sp. G-4-1-14 isolated from soil.</title>
        <authorList>
            <person name="Dahal R.H."/>
        </authorList>
    </citation>
    <scope>NUCLEOTIDE SEQUENCE [LARGE SCALE GENOMIC DNA]</scope>
    <source>
        <strain evidence="7 8">G-4-1-14</strain>
    </source>
</reference>
<dbReference type="Pfam" id="PF00155">
    <property type="entry name" value="Aminotran_1_2"/>
    <property type="match status" value="1"/>
</dbReference>
<comment type="caution">
    <text evidence="7">The sequence shown here is derived from an EMBL/GenBank/DDBJ whole genome shotgun (WGS) entry which is preliminary data.</text>
</comment>
<name>A0A848G8E5_9RHOO</name>
<protein>
    <submittedName>
        <fullName evidence="7">PLP-dependent aminotransferase family protein</fullName>
    </submittedName>
</protein>
<evidence type="ECO:0000256" key="1">
    <source>
        <dbReference type="ARBA" id="ARBA00005384"/>
    </source>
</evidence>
<dbReference type="GO" id="GO:0003700">
    <property type="term" value="F:DNA-binding transcription factor activity"/>
    <property type="evidence" value="ECO:0007669"/>
    <property type="project" value="InterPro"/>
</dbReference>
<dbReference type="PANTHER" id="PTHR46577:SF2">
    <property type="entry name" value="TRANSCRIPTIONAL REGULATORY PROTEIN"/>
    <property type="match status" value="1"/>
</dbReference>
<evidence type="ECO:0000256" key="2">
    <source>
        <dbReference type="ARBA" id="ARBA00022898"/>
    </source>
</evidence>
<dbReference type="AlphaFoldDB" id="A0A848G8E5"/>
<dbReference type="InterPro" id="IPR015422">
    <property type="entry name" value="PyrdxlP-dep_Trfase_small"/>
</dbReference>
<comment type="similarity">
    <text evidence="1">In the C-terminal section; belongs to the class-I pyridoxal-phosphate-dependent aminotransferase family.</text>
</comment>
<dbReference type="GO" id="GO:0008483">
    <property type="term" value="F:transaminase activity"/>
    <property type="evidence" value="ECO:0007669"/>
    <property type="project" value="UniProtKB-KW"/>
</dbReference>
<evidence type="ECO:0000256" key="5">
    <source>
        <dbReference type="ARBA" id="ARBA00023163"/>
    </source>
</evidence>
<keyword evidence="3" id="KW-0805">Transcription regulation</keyword>
<evidence type="ECO:0000313" key="8">
    <source>
        <dbReference type="Proteomes" id="UP000580043"/>
    </source>
</evidence>
<keyword evidence="4" id="KW-0238">DNA-binding</keyword>
<dbReference type="Pfam" id="PF00392">
    <property type="entry name" value="GntR"/>
    <property type="match status" value="1"/>
</dbReference>
<dbReference type="InterPro" id="IPR004839">
    <property type="entry name" value="Aminotransferase_I/II_large"/>
</dbReference>
<dbReference type="InterPro" id="IPR000524">
    <property type="entry name" value="Tscrpt_reg_HTH_GntR"/>
</dbReference>
<proteinExistence type="inferred from homology"/>
<evidence type="ECO:0000313" key="7">
    <source>
        <dbReference type="EMBL" id="NML28467.1"/>
    </source>
</evidence>
<accession>A0A848G8E5</accession>
<dbReference type="Proteomes" id="UP000580043">
    <property type="component" value="Unassembled WGS sequence"/>
</dbReference>
<dbReference type="PANTHER" id="PTHR46577">
    <property type="entry name" value="HTH-TYPE TRANSCRIPTIONAL REGULATORY PROTEIN GABR"/>
    <property type="match status" value="1"/>
</dbReference>